<evidence type="ECO:0000256" key="2">
    <source>
        <dbReference type="SAM" id="SignalP"/>
    </source>
</evidence>
<dbReference type="InterPro" id="IPR014755">
    <property type="entry name" value="Cu-Rt/internalin_Ig-like"/>
</dbReference>
<protein>
    <submittedName>
        <fullName evidence="4">Lamin tail domain-containing protein</fullName>
    </submittedName>
</protein>
<feature type="signal peptide" evidence="2">
    <location>
        <begin position="1"/>
        <end position="18"/>
    </location>
</feature>
<feature type="chain" id="PRO_5045538678" evidence="2">
    <location>
        <begin position="19"/>
        <end position="868"/>
    </location>
</feature>
<dbReference type="Pfam" id="PF13205">
    <property type="entry name" value="Big_5"/>
    <property type="match status" value="1"/>
</dbReference>
<dbReference type="Gene3D" id="2.60.40.1220">
    <property type="match status" value="2"/>
</dbReference>
<organism evidence="4 5">
    <name type="scientific">Pedobacter ureilyticus</name>
    <dbReference type="NCBI Taxonomy" id="1393051"/>
    <lineage>
        <taxon>Bacteria</taxon>
        <taxon>Pseudomonadati</taxon>
        <taxon>Bacteroidota</taxon>
        <taxon>Sphingobacteriia</taxon>
        <taxon>Sphingobacteriales</taxon>
        <taxon>Sphingobacteriaceae</taxon>
        <taxon>Pedobacter</taxon>
    </lineage>
</organism>
<reference evidence="4 5" key="1">
    <citation type="submission" date="2024-12" db="EMBL/GenBank/DDBJ databases">
        <authorList>
            <person name="Hu S."/>
        </authorList>
    </citation>
    <scope>NUCLEOTIDE SEQUENCE [LARGE SCALE GENOMIC DNA]</scope>
    <source>
        <strain evidence="4 5">THG-T11</strain>
    </source>
</reference>
<gene>
    <name evidence="4" type="ORF">E6A44_003860</name>
</gene>
<accession>A0ABW9J681</accession>
<comment type="caution">
    <text evidence="4">The sequence shown here is derived from an EMBL/GenBank/DDBJ whole genome shotgun (WGS) entry which is preliminary data.</text>
</comment>
<keyword evidence="5" id="KW-1185">Reference proteome</keyword>
<dbReference type="EMBL" id="SSHJ02000001">
    <property type="protein sequence ID" value="MFN0254691.1"/>
    <property type="molecule type" value="Genomic_DNA"/>
</dbReference>
<dbReference type="Proteomes" id="UP001517247">
    <property type="component" value="Unassembled WGS sequence"/>
</dbReference>
<sequence length="868" mass="95115">MRKTLVFLLLFCTKLAFAQLNDNFSDGDFSNNPVWSGTTTYFQIIDGVLTSNGPQSTSTLYLSTPNSLSNDVAWEFLVNLAFDPSTTNYPRIYLISNQQDLLTTTGKQAYYLQLGSSSSAENFSFVRQNGATTNTLLTLPDKARSSASNVSVRVRVERTAVGRWDFYTDFTGGRNFTHDGFIVDNTYTTTSYFGIYCRYSTASRYNLFKFDDFKIETYVDNAAPKVAAVKSLNTKTIEVTFDEPVDVTSAQLATNYSLSKGAGSPLTAVMGSTSNVVNLTYANEFTSGEYYLTVNNVADVKGNAITIPSTKTFIYVEPYTAKKGDVVFNEIMAAPISTAAKLNKEYFELYNTTDKYIIVTGWKYKDASTSIATFSADTLAPKSYRIICANADVEQFKVYGKTLGISPWPALNNDKDDLNLFLPDGTTVIDFVSYTDTWYRDNAKKTGYALELINPNGPCGGAFNWTASTGTDNGTPGTQNSVYNPLNVDNVAPKLLTATVLSLTEIQLEFDKEISAAMLTDVNNYNINNGIGTPVSVALNGSSQSVKLTLGNPLVVGVESLLTVSNLSNCNGVLISADANTAVILVTDAIKAKEILISEILFNPKTGGVDFVEVYNDTNKILDLKELTISNPTATSTTKRSISATSVFIKPKTYWLLTANPEIVKQHYEVKNPNQMVQVASMPAYNNDKGTVSIWKGDDLVDEISYTEKMHHTLLKEVKGVSLERVSFARSGNDLGNLQSAAASVGFATPTYQNSQNEGTGIKNTMIIANKIFSPDNDGFEDLLEINYHFKENGNLATINIYTDKGVLVRRLARNITMPTKGTINWDGLNDGGQLCKVGLYVLKFEVFNVNGNTDHFKQTCVLAAKLN</sequence>
<dbReference type="RefSeq" id="WP_138721829.1">
    <property type="nucleotide sequence ID" value="NZ_SSHJ02000001.1"/>
</dbReference>
<evidence type="ECO:0000313" key="4">
    <source>
        <dbReference type="EMBL" id="MFN0254691.1"/>
    </source>
</evidence>
<dbReference type="InterPro" id="IPR001322">
    <property type="entry name" value="Lamin_tail_dom"/>
</dbReference>
<dbReference type="InterPro" id="IPR036415">
    <property type="entry name" value="Lamin_tail_dom_sf"/>
</dbReference>
<dbReference type="SUPFAM" id="SSF74853">
    <property type="entry name" value="Lamin A/C globular tail domain"/>
    <property type="match status" value="1"/>
</dbReference>
<feature type="domain" description="LTD" evidence="3">
    <location>
        <begin position="317"/>
        <end position="436"/>
    </location>
</feature>
<proteinExistence type="predicted"/>
<keyword evidence="1 2" id="KW-0732">Signal</keyword>
<dbReference type="Gene3D" id="2.60.40.4070">
    <property type="match status" value="1"/>
</dbReference>
<name>A0ABW9J681_9SPHI</name>
<dbReference type="PROSITE" id="PS51841">
    <property type="entry name" value="LTD"/>
    <property type="match status" value="1"/>
</dbReference>
<dbReference type="InterPro" id="IPR032812">
    <property type="entry name" value="SbsA_Ig"/>
</dbReference>
<evidence type="ECO:0000256" key="1">
    <source>
        <dbReference type="ARBA" id="ARBA00022729"/>
    </source>
</evidence>
<evidence type="ECO:0000259" key="3">
    <source>
        <dbReference type="PROSITE" id="PS51841"/>
    </source>
</evidence>
<evidence type="ECO:0000313" key="5">
    <source>
        <dbReference type="Proteomes" id="UP001517247"/>
    </source>
</evidence>
<dbReference type="Pfam" id="PF00932">
    <property type="entry name" value="LTD"/>
    <property type="match status" value="1"/>
</dbReference>